<keyword evidence="4" id="KW-1185">Reference proteome</keyword>
<feature type="domain" description="Lantibiotic dehydratase N-terminal" evidence="1">
    <location>
        <begin position="45"/>
        <end position="688"/>
    </location>
</feature>
<feature type="domain" description="Thiopeptide-type bacteriocin biosynthesis" evidence="2">
    <location>
        <begin position="750"/>
        <end position="997"/>
    </location>
</feature>
<gene>
    <name evidence="3" type="ORF">SAMN05421856_10891</name>
</gene>
<evidence type="ECO:0000313" key="3">
    <source>
        <dbReference type="EMBL" id="SEM90346.1"/>
    </source>
</evidence>
<evidence type="ECO:0000259" key="1">
    <source>
        <dbReference type="Pfam" id="PF04738"/>
    </source>
</evidence>
<name>A0A1H8C5L0_9FLAO</name>
<dbReference type="Proteomes" id="UP000199450">
    <property type="component" value="Unassembled WGS sequence"/>
</dbReference>
<protein>
    <submittedName>
        <fullName evidence="3">Thiopeptide-type bacteriocin biosynthesis domain-containing protein</fullName>
    </submittedName>
</protein>
<organism evidence="3 4">
    <name type="scientific">Chryseobacterium taichungense</name>
    <dbReference type="NCBI Taxonomy" id="295069"/>
    <lineage>
        <taxon>Bacteria</taxon>
        <taxon>Pseudomonadati</taxon>
        <taxon>Bacteroidota</taxon>
        <taxon>Flavobacteriia</taxon>
        <taxon>Flavobacteriales</taxon>
        <taxon>Weeksellaceae</taxon>
        <taxon>Chryseobacterium group</taxon>
        <taxon>Chryseobacterium</taxon>
    </lineage>
</organism>
<dbReference type="EMBL" id="FOBV01000008">
    <property type="protein sequence ID" value="SEM90346.1"/>
    <property type="molecule type" value="Genomic_DNA"/>
</dbReference>
<dbReference type="InterPro" id="IPR023809">
    <property type="entry name" value="Thiopep_bacteriocin_synth_dom"/>
</dbReference>
<reference evidence="4" key="1">
    <citation type="submission" date="2016-10" db="EMBL/GenBank/DDBJ databases">
        <authorList>
            <person name="Varghese N."/>
            <person name="Submissions S."/>
        </authorList>
    </citation>
    <scope>NUCLEOTIDE SEQUENCE [LARGE SCALE GENOMIC DNA]</scope>
    <source>
        <strain evidence="4">DSM 17453</strain>
    </source>
</reference>
<sequence>MLSENSFKNYQRYIIRKPTFSYDILFLEKNKTKSLEEVVQSLLENTLFTTSIFWSSPDLYKTIQLYKKGELKKSKEEKLFSTLKKYALRASTRATPYGTFAGLGIINFNKECKSQKKRIARIDLEFLDELKKTIENDERINPRLKYTVNSSVYQIAGNYRFTEPFFSQKENKIEYQLSALEKTEFIDLIYDSLQQKGKTSLDDIRSMLPDDFTEEEIMEFINDLIDSGFLVSEIFEIKDLDSLNEIISNIENDHFPDDKKYSTLLKKLADCISVINNTEPDFLPLEEINELESLVDQYNIGYKHFFHIDFLNSDKDDLKYQELYDAYASDIASAINFVGKIPNSESSNDKLIKNFINLFRVKYENQELPLLTVLDNEFGIGFPAEKSLGNIPYDDHFSGYDKNKSSESKIIAPKPNAAWLYDKIENSGQAYTLEVTDSDLPNTAVYNKKIPGNITLMGSFHQEHFFIQNMGGANASLIGRFAYLDREIENLCLDIRNTEKENNPEIIFADIRHIPAGKIGNVARNQSFSDYEIGILTEGSVKKENQIVLGDLMISVENDEVIIRSKSLNKRIIPRLSNAYNFNNSTIPAFRFLCALQYQNVSGLNFNIDYSLSHKKFFPRIVYKKIILHRATWILRETDVAEILKHPSPVDALKDYLKSIRIQQFVSLIHGDNELFLDLHNDSYLSLLLEEIRKKNKIVLTEWLMPAEDSKFAGQMVIPYRNMNPYHFRLPVEKKYQKDIERDFIPGSEWFYAKIYCSSPFSDVLIKEVLEPLLSVWKSNGMIRSFFFIRYTDPHYHIRLRLNLNNTSYFSEILQSFYKAVDPFMKNHAVWNIQLDTYRREIERYGEEYMENTELLFCYDSSFFINCLAGGYFDEDENHRLYSAIKNIDSYLSSFDFCLDDKFYFCKEMEAAFETEFDQNMKKSLYSQYRSYSKSLYNYMKSVELNEAFAQRAMKIKTLNLSRENLPSFIHMSINRWFDSSQRQFEYMCYIFLKNYYNRLLNN</sequence>
<proteinExistence type="predicted"/>
<dbReference type="NCBIfam" id="TIGR03891">
    <property type="entry name" value="thiopep_ocin"/>
    <property type="match status" value="1"/>
</dbReference>
<dbReference type="RefSeq" id="WP_090001089.1">
    <property type="nucleotide sequence ID" value="NZ_FOBV01000008.1"/>
</dbReference>
<dbReference type="InterPro" id="IPR006827">
    <property type="entry name" value="Lant_deHydtase_N"/>
</dbReference>
<accession>A0A1H8C5L0</accession>
<dbReference type="STRING" id="295069.SAMN05421856_10891"/>
<dbReference type="OrthoDB" id="1273722at2"/>
<evidence type="ECO:0000313" key="4">
    <source>
        <dbReference type="Proteomes" id="UP000199450"/>
    </source>
</evidence>
<dbReference type="Pfam" id="PF04738">
    <property type="entry name" value="Lant_dehydr_N"/>
    <property type="match status" value="1"/>
</dbReference>
<evidence type="ECO:0000259" key="2">
    <source>
        <dbReference type="Pfam" id="PF14028"/>
    </source>
</evidence>
<dbReference type="AlphaFoldDB" id="A0A1H8C5L0"/>
<dbReference type="Pfam" id="PF14028">
    <property type="entry name" value="Lant_dehydr_C"/>
    <property type="match status" value="1"/>
</dbReference>